<keyword evidence="4" id="KW-1185">Reference proteome</keyword>
<feature type="chain" id="PRO_5045044900" evidence="2">
    <location>
        <begin position="24"/>
        <end position="199"/>
    </location>
</feature>
<feature type="signal peptide" evidence="2">
    <location>
        <begin position="1"/>
        <end position="23"/>
    </location>
</feature>
<proteinExistence type="predicted"/>
<dbReference type="GeneID" id="95978784"/>
<gene>
    <name evidence="3" type="ORF">AAFC00_005084</name>
</gene>
<dbReference type="Proteomes" id="UP001562354">
    <property type="component" value="Unassembled WGS sequence"/>
</dbReference>
<comment type="caution">
    <text evidence="3">The sequence shown here is derived from an EMBL/GenBank/DDBJ whole genome shotgun (WGS) entry which is preliminary data.</text>
</comment>
<reference evidence="3 4" key="1">
    <citation type="submission" date="2024-07" db="EMBL/GenBank/DDBJ databases">
        <title>Draft sequence of the Neodothiora populina.</title>
        <authorList>
            <person name="Drown D.D."/>
            <person name="Schuette U.S."/>
            <person name="Buechlein A.B."/>
            <person name="Rusch D.R."/>
            <person name="Winton L.W."/>
            <person name="Adams G.A."/>
        </authorList>
    </citation>
    <scope>NUCLEOTIDE SEQUENCE [LARGE SCALE GENOMIC DNA]</scope>
    <source>
        <strain evidence="3 4">CPC 39397</strain>
    </source>
</reference>
<keyword evidence="1" id="KW-0812">Transmembrane</keyword>
<evidence type="ECO:0000313" key="4">
    <source>
        <dbReference type="Proteomes" id="UP001562354"/>
    </source>
</evidence>
<sequence length="199" mass="20662">MFISLTRSSLLLSLLNTIPYARAGSWGAAPAALSQQLNGVCPNWASINCQSISQPDYCCTEGYYCAYGGPENHIGCCPNNEVCDGSPPSVSTTVYTTTQTVAATTYTEVQGDTTIYVAGGTTEYVGATTTEYIYGTGPTTICSTMTEHNVEHLPTTAAGACGVILIVNGAGRGIEDWALSGTLAALNAVGGLFFLLGLM</sequence>
<organism evidence="3 4">
    <name type="scientific">Neodothiora populina</name>
    <dbReference type="NCBI Taxonomy" id="2781224"/>
    <lineage>
        <taxon>Eukaryota</taxon>
        <taxon>Fungi</taxon>
        <taxon>Dikarya</taxon>
        <taxon>Ascomycota</taxon>
        <taxon>Pezizomycotina</taxon>
        <taxon>Dothideomycetes</taxon>
        <taxon>Dothideomycetidae</taxon>
        <taxon>Dothideales</taxon>
        <taxon>Dothioraceae</taxon>
        <taxon>Neodothiora</taxon>
    </lineage>
</organism>
<protein>
    <submittedName>
        <fullName evidence="3">Uncharacterized protein</fullName>
    </submittedName>
</protein>
<accession>A0ABR3PJQ6</accession>
<evidence type="ECO:0000313" key="3">
    <source>
        <dbReference type="EMBL" id="KAL1306374.1"/>
    </source>
</evidence>
<feature type="transmembrane region" description="Helical" evidence="1">
    <location>
        <begin position="177"/>
        <end position="198"/>
    </location>
</feature>
<evidence type="ECO:0000256" key="1">
    <source>
        <dbReference type="SAM" id="Phobius"/>
    </source>
</evidence>
<dbReference type="RefSeq" id="XP_069202647.1">
    <property type="nucleotide sequence ID" value="XM_069344823.1"/>
</dbReference>
<name>A0ABR3PJQ6_9PEZI</name>
<dbReference type="EMBL" id="JBFMKM010000004">
    <property type="protein sequence ID" value="KAL1306374.1"/>
    <property type="molecule type" value="Genomic_DNA"/>
</dbReference>
<keyword evidence="1" id="KW-1133">Transmembrane helix</keyword>
<keyword evidence="1" id="KW-0472">Membrane</keyword>
<evidence type="ECO:0000256" key="2">
    <source>
        <dbReference type="SAM" id="SignalP"/>
    </source>
</evidence>
<keyword evidence="2" id="KW-0732">Signal</keyword>